<dbReference type="AlphaFoldDB" id="A0AA42BEJ7"/>
<evidence type="ECO:0000256" key="4">
    <source>
        <dbReference type="ARBA" id="ARBA00022723"/>
    </source>
</evidence>
<dbReference type="SUPFAM" id="SSF88723">
    <property type="entry name" value="PIN domain-like"/>
    <property type="match status" value="1"/>
</dbReference>
<organism evidence="9 10">
    <name type="scientific">Stutzerimonas nitrititolerans</name>
    <dbReference type="NCBI Taxonomy" id="2482751"/>
    <lineage>
        <taxon>Bacteria</taxon>
        <taxon>Pseudomonadati</taxon>
        <taxon>Pseudomonadota</taxon>
        <taxon>Gammaproteobacteria</taxon>
        <taxon>Pseudomonadales</taxon>
        <taxon>Pseudomonadaceae</taxon>
        <taxon>Stutzerimonas</taxon>
    </lineage>
</organism>
<reference evidence="9" key="1">
    <citation type="submission" date="2022-06" db="EMBL/GenBank/DDBJ databases">
        <title>Detection of beta-lactamases in bacteria of animal origin.</title>
        <authorList>
            <person name="Mlynarcik P."/>
            <person name="Zdarska V."/>
            <person name="Chudobova H."/>
            <person name="Prochazkova P."/>
            <person name="Hricova K."/>
            <person name="Mezerova K."/>
            <person name="Bardon J."/>
            <person name="Dolejska M."/>
            <person name="Sukkar I."/>
            <person name="Kolar M."/>
        </authorList>
    </citation>
    <scope>NUCLEOTIDE SEQUENCE</scope>
    <source>
        <strain evidence="9">S 300-3</strain>
    </source>
</reference>
<evidence type="ECO:0000256" key="3">
    <source>
        <dbReference type="ARBA" id="ARBA00022722"/>
    </source>
</evidence>
<evidence type="ECO:0000256" key="5">
    <source>
        <dbReference type="ARBA" id="ARBA00022801"/>
    </source>
</evidence>
<dbReference type="EMBL" id="JAMYBS010000001">
    <property type="protein sequence ID" value="MCO7543238.1"/>
    <property type="molecule type" value="Genomic_DNA"/>
</dbReference>
<name>A0AA42BEJ7_9GAMM</name>
<comment type="cofactor">
    <cofactor evidence="1">
        <name>Mg(2+)</name>
        <dbReference type="ChEBI" id="CHEBI:18420"/>
    </cofactor>
</comment>
<comment type="similarity">
    <text evidence="7">Belongs to the PINc/VapC protein family.</text>
</comment>
<evidence type="ECO:0000256" key="7">
    <source>
        <dbReference type="ARBA" id="ARBA00038093"/>
    </source>
</evidence>
<dbReference type="GO" id="GO:0046872">
    <property type="term" value="F:metal ion binding"/>
    <property type="evidence" value="ECO:0007669"/>
    <property type="project" value="UniProtKB-KW"/>
</dbReference>
<dbReference type="Proteomes" id="UP001165292">
    <property type="component" value="Unassembled WGS sequence"/>
</dbReference>
<evidence type="ECO:0000256" key="2">
    <source>
        <dbReference type="ARBA" id="ARBA00022649"/>
    </source>
</evidence>
<evidence type="ECO:0000256" key="1">
    <source>
        <dbReference type="ARBA" id="ARBA00001946"/>
    </source>
</evidence>
<dbReference type="InterPro" id="IPR029060">
    <property type="entry name" value="PIN-like_dom_sf"/>
</dbReference>
<comment type="caution">
    <text evidence="9">The sequence shown here is derived from an EMBL/GenBank/DDBJ whole genome shotgun (WGS) entry which is preliminary data.</text>
</comment>
<dbReference type="InterPro" id="IPR002716">
    <property type="entry name" value="PIN_dom"/>
</dbReference>
<dbReference type="Gene3D" id="3.40.50.1010">
    <property type="entry name" value="5'-nuclease"/>
    <property type="match status" value="1"/>
</dbReference>
<protein>
    <submittedName>
        <fullName evidence="9">Type II toxin-antitoxin system VapC family toxin</fullName>
    </submittedName>
</protein>
<dbReference type="Pfam" id="PF01850">
    <property type="entry name" value="PIN"/>
    <property type="match status" value="1"/>
</dbReference>
<evidence type="ECO:0000259" key="8">
    <source>
        <dbReference type="Pfam" id="PF01850"/>
    </source>
</evidence>
<sequence length="138" mass="14736">MVSELRKAKSGRADPAVVAWARSVQASELFVSAITIPELETGVLQIERREAVQGGLLRAWLDQQVLPGFTGRILAIDTAVARRCARLHVPDPRAERDALNSATALVHGMTVVTRNVADFAPTGVPILDPWGSAAMTAA</sequence>
<evidence type="ECO:0000313" key="10">
    <source>
        <dbReference type="Proteomes" id="UP001165292"/>
    </source>
</evidence>
<accession>A0AA42BEJ7</accession>
<dbReference type="GO" id="GO:0004518">
    <property type="term" value="F:nuclease activity"/>
    <property type="evidence" value="ECO:0007669"/>
    <property type="project" value="UniProtKB-KW"/>
</dbReference>
<feature type="domain" description="PIN" evidence="8">
    <location>
        <begin position="16"/>
        <end position="115"/>
    </location>
</feature>
<keyword evidence="3" id="KW-0540">Nuclease</keyword>
<dbReference type="PANTHER" id="PTHR33653:SF1">
    <property type="entry name" value="RIBONUCLEASE VAPC2"/>
    <property type="match status" value="1"/>
</dbReference>
<dbReference type="InterPro" id="IPR050556">
    <property type="entry name" value="Type_II_TA_system_RNase"/>
</dbReference>
<keyword evidence="5" id="KW-0378">Hydrolase</keyword>
<keyword evidence="6" id="KW-0460">Magnesium</keyword>
<keyword evidence="2" id="KW-1277">Toxin-antitoxin system</keyword>
<dbReference type="GO" id="GO:0016787">
    <property type="term" value="F:hydrolase activity"/>
    <property type="evidence" value="ECO:0007669"/>
    <property type="project" value="UniProtKB-KW"/>
</dbReference>
<dbReference type="CDD" id="cd18746">
    <property type="entry name" value="PIN_VapC4-5_FitB-like"/>
    <property type="match status" value="1"/>
</dbReference>
<keyword evidence="4" id="KW-0479">Metal-binding</keyword>
<evidence type="ECO:0000313" key="9">
    <source>
        <dbReference type="EMBL" id="MCO7543238.1"/>
    </source>
</evidence>
<gene>
    <name evidence="9" type="ORF">NJF43_00515</name>
</gene>
<dbReference type="PANTHER" id="PTHR33653">
    <property type="entry name" value="RIBONUCLEASE VAPC2"/>
    <property type="match status" value="1"/>
</dbReference>
<evidence type="ECO:0000256" key="6">
    <source>
        <dbReference type="ARBA" id="ARBA00022842"/>
    </source>
</evidence>
<proteinExistence type="inferred from homology"/>